<dbReference type="SUPFAM" id="SSF52283">
    <property type="entry name" value="Formate/glycerate dehydrogenase catalytic domain-like"/>
    <property type="match status" value="1"/>
</dbReference>
<gene>
    <name evidence="14" type="ORF">CRV11_02795</name>
</gene>
<dbReference type="Pfam" id="PF00389">
    <property type="entry name" value="2-Hacid_dh"/>
    <property type="match status" value="1"/>
</dbReference>
<evidence type="ECO:0000256" key="11">
    <source>
        <dbReference type="ARBA" id="ARBA00048731"/>
    </source>
</evidence>
<dbReference type="FunFam" id="3.40.50.720:FF:000041">
    <property type="entry name" value="D-3-phosphoglycerate dehydrogenase"/>
    <property type="match status" value="1"/>
</dbReference>
<dbReference type="CDD" id="cd04901">
    <property type="entry name" value="ACT_3PGDH"/>
    <property type="match status" value="1"/>
</dbReference>
<dbReference type="InterPro" id="IPR002912">
    <property type="entry name" value="ACT_dom"/>
</dbReference>
<dbReference type="PROSITE" id="PS00670">
    <property type="entry name" value="D_2_HYDROXYACID_DH_2"/>
    <property type="match status" value="1"/>
</dbReference>
<keyword evidence="7 12" id="KW-0560">Oxidoreductase</keyword>
<sequence>MEKDRIRFLLLEDIHKSAIHNLKSSGYSNIESYKTVLDSDYLKNSLINAHFIGIRSRSKINKYILSLAKNLLAIGCFCIGTDQIDLIHSAISGIPIFNAPFSNTRSVAELVIGEMLIMLRGVPVANAKMHCDIWYKTAKGSFEARGKKIGIIGYGHIGMQLGILAESLGMHVFFYDLENKLSLGNAIQVDNIHDLLRMSDVISIHVPETQATNNMISAKELSYMKSTGLLINTSRGNVVNLLDLYNALKDKKIAGAAIDVFPSEPINNSSFISSLKEFDNVILTPHIGGSTEEAQENIGIEVSSKLIKYFENGSTISAVNFPEVSLPIHKYHMSRFIHIHKNLPGILNSINQIFADHNVNIFSQYLQTSSSIGYVVIDANAEKQILEIILKLLQSIKGTIRTRLLY</sequence>
<reference evidence="14 15" key="1">
    <citation type="journal article" date="2018" name="Genome Biol. Evol.">
        <title>Cladogenesis and Genomic Streamlining in Extracellular Endosymbionts of Tropical Stink Bugs.</title>
        <authorList>
            <person name="Otero-Bravo A."/>
            <person name="Goffredi S."/>
            <person name="Sabree Z.L."/>
        </authorList>
    </citation>
    <scope>NUCLEOTIDE SEQUENCE [LARGE SCALE GENOMIC DNA]</scope>
    <source>
        <strain evidence="14 15">SoET</strain>
    </source>
</reference>
<evidence type="ECO:0000256" key="5">
    <source>
        <dbReference type="ARBA" id="ARBA00013143"/>
    </source>
</evidence>
<dbReference type="PROSITE" id="PS51671">
    <property type="entry name" value="ACT"/>
    <property type="match status" value="1"/>
</dbReference>
<dbReference type="PROSITE" id="PS00065">
    <property type="entry name" value="D_2_HYDROXYACID_DH_1"/>
    <property type="match status" value="1"/>
</dbReference>
<feature type="domain" description="ACT" evidence="13">
    <location>
        <begin position="335"/>
        <end position="406"/>
    </location>
</feature>
<dbReference type="PANTHER" id="PTHR43761:SF1">
    <property type="entry name" value="D-ISOMER SPECIFIC 2-HYDROXYACID DEHYDROGENASE CATALYTIC DOMAIN-CONTAINING PROTEIN-RELATED"/>
    <property type="match status" value="1"/>
</dbReference>
<evidence type="ECO:0000256" key="6">
    <source>
        <dbReference type="ARBA" id="ARBA00021582"/>
    </source>
</evidence>
<dbReference type="PROSITE" id="PS00671">
    <property type="entry name" value="D_2_HYDROXYACID_DH_3"/>
    <property type="match status" value="1"/>
</dbReference>
<evidence type="ECO:0000259" key="13">
    <source>
        <dbReference type="PROSITE" id="PS51671"/>
    </source>
</evidence>
<evidence type="ECO:0000256" key="2">
    <source>
        <dbReference type="ARBA" id="ARBA00005216"/>
    </source>
</evidence>
<comment type="pathway">
    <text evidence="2">Amino-acid biosynthesis; L-serine biosynthesis; L-serine from 3-phospho-D-glycerate: step 1/3.</text>
</comment>
<dbReference type="EMBL" id="PDKS01000004">
    <property type="protein sequence ID" value="PPI87067.1"/>
    <property type="molecule type" value="Genomic_DNA"/>
</dbReference>
<dbReference type="SUPFAM" id="SSF55021">
    <property type="entry name" value="ACT-like"/>
    <property type="match status" value="1"/>
</dbReference>
<dbReference type="EC" id="1.1.1.95" evidence="5"/>
<dbReference type="SUPFAM" id="SSF51735">
    <property type="entry name" value="NAD(P)-binding Rossmann-fold domains"/>
    <property type="match status" value="1"/>
</dbReference>
<dbReference type="Proteomes" id="UP000296034">
    <property type="component" value="Unassembled WGS sequence"/>
</dbReference>
<keyword evidence="8" id="KW-0520">NAD</keyword>
<dbReference type="Pfam" id="PF02826">
    <property type="entry name" value="2-Hacid_dh_C"/>
    <property type="match status" value="1"/>
</dbReference>
<proteinExistence type="inferred from homology"/>
<dbReference type="InterPro" id="IPR029752">
    <property type="entry name" value="D-isomer_DH_CS1"/>
</dbReference>
<protein>
    <recommendedName>
        <fullName evidence="6">D-3-phosphoglycerate dehydrogenase</fullName>
        <ecNumber evidence="4">1.1.1.399</ecNumber>
        <ecNumber evidence="5">1.1.1.95</ecNumber>
    </recommendedName>
    <alternativeName>
        <fullName evidence="9">2-oxoglutarate reductase</fullName>
    </alternativeName>
</protein>
<dbReference type="InterPro" id="IPR006139">
    <property type="entry name" value="D-isomer_2_OHA_DH_cat_dom"/>
</dbReference>
<dbReference type="Gene3D" id="3.30.70.260">
    <property type="match status" value="1"/>
</dbReference>
<evidence type="ECO:0000256" key="3">
    <source>
        <dbReference type="ARBA" id="ARBA00005854"/>
    </source>
</evidence>
<name>A0A2P5SXJ7_9GAMM</name>
<comment type="similarity">
    <text evidence="3 12">Belongs to the D-isomer specific 2-hydroxyacid dehydrogenase family.</text>
</comment>
<accession>A0A2P5SXJ7</accession>
<evidence type="ECO:0000256" key="4">
    <source>
        <dbReference type="ARBA" id="ARBA00013001"/>
    </source>
</evidence>
<comment type="catalytic activity">
    <reaction evidence="10">
        <text>(R)-2-hydroxyglutarate + NAD(+) = 2-oxoglutarate + NADH + H(+)</text>
        <dbReference type="Rhea" id="RHEA:49612"/>
        <dbReference type="ChEBI" id="CHEBI:15378"/>
        <dbReference type="ChEBI" id="CHEBI:15801"/>
        <dbReference type="ChEBI" id="CHEBI:16810"/>
        <dbReference type="ChEBI" id="CHEBI:57540"/>
        <dbReference type="ChEBI" id="CHEBI:57945"/>
        <dbReference type="EC" id="1.1.1.399"/>
    </reaction>
</comment>
<comment type="catalytic activity">
    <reaction evidence="11">
        <text>(2R)-3-phosphoglycerate + NAD(+) = 3-phosphooxypyruvate + NADH + H(+)</text>
        <dbReference type="Rhea" id="RHEA:12641"/>
        <dbReference type="ChEBI" id="CHEBI:15378"/>
        <dbReference type="ChEBI" id="CHEBI:18110"/>
        <dbReference type="ChEBI" id="CHEBI:57540"/>
        <dbReference type="ChEBI" id="CHEBI:57945"/>
        <dbReference type="ChEBI" id="CHEBI:58272"/>
        <dbReference type="EC" id="1.1.1.95"/>
    </reaction>
</comment>
<dbReference type="InterPro" id="IPR006140">
    <property type="entry name" value="D-isomer_DH_NAD-bd"/>
</dbReference>
<dbReference type="AlphaFoldDB" id="A0A2P5SXJ7"/>
<dbReference type="PANTHER" id="PTHR43761">
    <property type="entry name" value="D-ISOMER SPECIFIC 2-HYDROXYACID DEHYDROGENASE FAMILY PROTEIN (AFU_ORTHOLOGUE AFUA_1G13630)"/>
    <property type="match status" value="1"/>
</dbReference>
<dbReference type="InterPro" id="IPR036291">
    <property type="entry name" value="NAD(P)-bd_dom_sf"/>
</dbReference>
<evidence type="ECO:0000256" key="7">
    <source>
        <dbReference type="ARBA" id="ARBA00023002"/>
    </source>
</evidence>
<dbReference type="Pfam" id="PF22629">
    <property type="entry name" value="ACT_AHAS_ss"/>
    <property type="match status" value="1"/>
</dbReference>
<dbReference type="RefSeq" id="WP_136131839.1">
    <property type="nucleotide sequence ID" value="NZ_PDKS01000004.1"/>
</dbReference>
<dbReference type="OrthoDB" id="9805416at2"/>
<dbReference type="InterPro" id="IPR045865">
    <property type="entry name" value="ACT-like_dom_sf"/>
</dbReference>
<evidence type="ECO:0000256" key="12">
    <source>
        <dbReference type="RuleBase" id="RU003719"/>
    </source>
</evidence>
<evidence type="ECO:0000256" key="9">
    <source>
        <dbReference type="ARBA" id="ARBA00030455"/>
    </source>
</evidence>
<dbReference type="GO" id="GO:0047545">
    <property type="term" value="F:(S)-2-hydroxyglutarate dehydrogenase activity"/>
    <property type="evidence" value="ECO:0007669"/>
    <property type="project" value="UniProtKB-ARBA"/>
</dbReference>
<dbReference type="GO" id="GO:0051287">
    <property type="term" value="F:NAD binding"/>
    <property type="evidence" value="ECO:0007669"/>
    <property type="project" value="InterPro"/>
</dbReference>
<evidence type="ECO:0000256" key="10">
    <source>
        <dbReference type="ARBA" id="ARBA00048126"/>
    </source>
</evidence>
<evidence type="ECO:0000313" key="14">
    <source>
        <dbReference type="EMBL" id="PPI87067.1"/>
    </source>
</evidence>
<dbReference type="GO" id="GO:0004617">
    <property type="term" value="F:phosphoglycerate dehydrogenase activity"/>
    <property type="evidence" value="ECO:0007669"/>
    <property type="project" value="UniProtKB-EC"/>
</dbReference>
<comment type="caution">
    <text evidence="14">The sequence shown here is derived from an EMBL/GenBank/DDBJ whole genome shotgun (WGS) entry which is preliminary data.</text>
</comment>
<dbReference type="EC" id="1.1.1.399" evidence="4"/>
<comment type="function">
    <text evidence="1">Catalyzes the reversible oxidation of 3-phospho-D-glycerate to 3-phosphonooxypyruvate, the first step of the phosphorylated L-serine biosynthesis pathway. Also catalyzes the reversible oxidation of 2-hydroxyglutarate to 2-oxoglutarate.</text>
</comment>
<dbReference type="GO" id="GO:0006564">
    <property type="term" value="P:L-serine biosynthetic process"/>
    <property type="evidence" value="ECO:0007669"/>
    <property type="project" value="UniProtKB-ARBA"/>
</dbReference>
<evidence type="ECO:0000256" key="1">
    <source>
        <dbReference type="ARBA" id="ARBA00003800"/>
    </source>
</evidence>
<dbReference type="NCBIfam" id="NF008759">
    <property type="entry name" value="PRK11790.1"/>
    <property type="match status" value="1"/>
</dbReference>
<dbReference type="UniPathway" id="UPA00135">
    <property type="reaction ID" value="UER00196"/>
</dbReference>
<organism evidence="14 15">
    <name type="scientific">Candidatus Pantoea edessiphila</name>
    <dbReference type="NCBI Taxonomy" id="2044610"/>
    <lineage>
        <taxon>Bacteria</taxon>
        <taxon>Pseudomonadati</taxon>
        <taxon>Pseudomonadota</taxon>
        <taxon>Gammaproteobacteria</taxon>
        <taxon>Enterobacterales</taxon>
        <taxon>Erwiniaceae</taxon>
        <taxon>Pantoea</taxon>
    </lineage>
</organism>
<dbReference type="InterPro" id="IPR050418">
    <property type="entry name" value="D-iso_2-hydroxyacid_DH_PdxB"/>
</dbReference>
<dbReference type="Gene3D" id="3.40.50.720">
    <property type="entry name" value="NAD(P)-binding Rossmann-like Domain"/>
    <property type="match status" value="2"/>
</dbReference>
<dbReference type="InterPro" id="IPR029753">
    <property type="entry name" value="D-isomer_DH_CS"/>
</dbReference>
<dbReference type="InterPro" id="IPR054480">
    <property type="entry name" value="AHAS_small-like_ACT"/>
</dbReference>
<evidence type="ECO:0000256" key="8">
    <source>
        <dbReference type="ARBA" id="ARBA00023027"/>
    </source>
</evidence>
<evidence type="ECO:0000313" key="15">
    <source>
        <dbReference type="Proteomes" id="UP000296034"/>
    </source>
</evidence>